<keyword evidence="3" id="KW-1185">Reference proteome</keyword>
<evidence type="ECO:0000313" key="3">
    <source>
        <dbReference type="Proteomes" id="UP000595437"/>
    </source>
</evidence>
<evidence type="ECO:0000313" key="2">
    <source>
        <dbReference type="EMBL" id="QQP57917.1"/>
    </source>
</evidence>
<organism evidence="2 3">
    <name type="scientific">Caligus rogercresseyi</name>
    <name type="common">Sea louse</name>
    <dbReference type="NCBI Taxonomy" id="217165"/>
    <lineage>
        <taxon>Eukaryota</taxon>
        <taxon>Metazoa</taxon>
        <taxon>Ecdysozoa</taxon>
        <taxon>Arthropoda</taxon>
        <taxon>Crustacea</taxon>
        <taxon>Multicrustacea</taxon>
        <taxon>Hexanauplia</taxon>
        <taxon>Copepoda</taxon>
        <taxon>Siphonostomatoida</taxon>
        <taxon>Caligidae</taxon>
        <taxon>Caligus</taxon>
    </lineage>
</organism>
<sequence length="63" mass="6835">SLKYIEKTYPSSGHHGNIGDSGLNNSRRLNGTNNINNNPLGGSGSSLDSKPIHLDQKNFELKK</sequence>
<feature type="non-terminal residue" evidence="2">
    <location>
        <position position="1"/>
    </location>
</feature>
<protein>
    <submittedName>
        <fullName evidence="2">Uncharacterized protein</fullName>
    </submittedName>
</protein>
<dbReference type="AlphaFoldDB" id="A0A7T8KL29"/>
<name>A0A7T8KL29_CALRO</name>
<gene>
    <name evidence="2" type="ORF">FKW44_003074</name>
</gene>
<feature type="compositionally biased region" description="Basic and acidic residues" evidence="1">
    <location>
        <begin position="50"/>
        <end position="63"/>
    </location>
</feature>
<dbReference type="EMBL" id="CP045891">
    <property type="protein sequence ID" value="QQP57917.1"/>
    <property type="molecule type" value="Genomic_DNA"/>
</dbReference>
<accession>A0A7T8KL29</accession>
<dbReference type="Proteomes" id="UP000595437">
    <property type="component" value="Chromosome 2"/>
</dbReference>
<feature type="region of interest" description="Disordered" evidence="1">
    <location>
        <begin position="1"/>
        <end position="63"/>
    </location>
</feature>
<reference evidence="3" key="1">
    <citation type="submission" date="2021-01" db="EMBL/GenBank/DDBJ databases">
        <title>Caligus Genome Assembly.</title>
        <authorList>
            <person name="Gallardo-Escarate C."/>
        </authorList>
    </citation>
    <scope>NUCLEOTIDE SEQUENCE [LARGE SCALE GENOMIC DNA]</scope>
</reference>
<feature type="compositionally biased region" description="Low complexity" evidence="1">
    <location>
        <begin position="22"/>
        <end position="40"/>
    </location>
</feature>
<proteinExistence type="predicted"/>
<evidence type="ECO:0000256" key="1">
    <source>
        <dbReference type="SAM" id="MobiDB-lite"/>
    </source>
</evidence>